<dbReference type="Pfam" id="PF03432">
    <property type="entry name" value="Relaxase"/>
    <property type="match status" value="1"/>
</dbReference>
<organism evidence="3 4">
    <name type="scientific">Bradyrhizobium iriomotense</name>
    <dbReference type="NCBI Taxonomy" id="441950"/>
    <lineage>
        <taxon>Bacteria</taxon>
        <taxon>Pseudomonadati</taxon>
        <taxon>Pseudomonadota</taxon>
        <taxon>Alphaproteobacteria</taxon>
        <taxon>Hyphomicrobiales</taxon>
        <taxon>Nitrobacteraceae</taxon>
        <taxon>Bradyrhizobium</taxon>
    </lineage>
</organism>
<feature type="compositionally biased region" description="Basic and acidic residues" evidence="1">
    <location>
        <begin position="375"/>
        <end position="384"/>
    </location>
</feature>
<evidence type="ECO:0000313" key="4">
    <source>
        <dbReference type="Proteomes" id="UP001156905"/>
    </source>
</evidence>
<name>A0ABQ6BC58_9BRAD</name>
<proteinExistence type="predicted"/>
<feature type="region of interest" description="Disordered" evidence="1">
    <location>
        <begin position="359"/>
        <end position="401"/>
    </location>
</feature>
<dbReference type="InterPro" id="IPR005094">
    <property type="entry name" value="Endonuclease_MobA/VirD2"/>
</dbReference>
<feature type="compositionally biased region" description="Basic and acidic residues" evidence="1">
    <location>
        <begin position="426"/>
        <end position="469"/>
    </location>
</feature>
<reference evidence="4" key="1">
    <citation type="journal article" date="2019" name="Int. J. Syst. Evol. Microbiol.">
        <title>The Global Catalogue of Microorganisms (GCM) 10K type strain sequencing project: providing services to taxonomists for standard genome sequencing and annotation.</title>
        <authorList>
            <consortium name="The Broad Institute Genomics Platform"/>
            <consortium name="The Broad Institute Genome Sequencing Center for Infectious Disease"/>
            <person name="Wu L."/>
            <person name="Ma J."/>
        </authorList>
    </citation>
    <scope>NUCLEOTIDE SEQUENCE [LARGE SCALE GENOMIC DNA]</scope>
    <source>
        <strain evidence="4">NBRC 102520</strain>
    </source>
</reference>
<keyword evidence="4" id="KW-1185">Reference proteome</keyword>
<evidence type="ECO:0000256" key="1">
    <source>
        <dbReference type="SAM" id="MobiDB-lite"/>
    </source>
</evidence>
<dbReference type="Proteomes" id="UP001156905">
    <property type="component" value="Unassembled WGS sequence"/>
</dbReference>
<feature type="region of interest" description="Disordered" evidence="1">
    <location>
        <begin position="418"/>
        <end position="469"/>
    </location>
</feature>
<comment type="caution">
    <text evidence="3">The sequence shown here is derived from an EMBL/GenBank/DDBJ whole genome shotgun (WGS) entry which is preliminary data.</text>
</comment>
<evidence type="ECO:0000313" key="3">
    <source>
        <dbReference type="EMBL" id="GLR89753.1"/>
    </source>
</evidence>
<accession>A0ABQ6BC58</accession>
<dbReference type="EMBL" id="BSOW01000028">
    <property type="protein sequence ID" value="GLR89753.1"/>
    <property type="molecule type" value="Genomic_DNA"/>
</dbReference>
<gene>
    <name evidence="3" type="ORF">GCM10007857_64670</name>
</gene>
<evidence type="ECO:0000259" key="2">
    <source>
        <dbReference type="Pfam" id="PF03432"/>
    </source>
</evidence>
<feature type="domain" description="MobA/VirD2-like nuclease" evidence="2">
    <location>
        <begin position="19"/>
        <end position="163"/>
    </location>
</feature>
<dbReference type="RefSeq" id="WP_284272105.1">
    <property type="nucleotide sequence ID" value="NZ_BSOW01000028.1"/>
</dbReference>
<protein>
    <recommendedName>
        <fullName evidence="2">MobA/VirD2-like nuclease domain-containing protein</fullName>
    </recommendedName>
</protein>
<sequence>MIVKIAANGASFKGRSNYLMHDPKAKTQERVEWTHTLNLANEFVPAAVNEMYITAENAEWLKQQAGIRGGGRATEKTVKHISLNWSPSDDPSKEHMIETSQKFLRHMGWQDHQAILIAHNDKAYKHVHILLNAVHPETGLRLNDDFERAKAQTWALEYEREQGRIYCEQRLKSPKEREKNMPRNVWMDFQPHEQEFRRGQEKLTENDPELPSDPKDREWKILKEIQKTERIEFNERFGSEFRQLKDEIYREVKEEFRDRWANYFKLRRRGHDHESLMAIKDELVADRKEVLETKSEFLSDLRLVRDACYRDLLDEQKEDKAELKRLQKEGLDTREFFEEQRAMEASRKVDNNGFRDAAKEVGGPTPVSIPALKPVVEKDLRPTAEEAPDAAGPRSRSRDRISAGVGSFLGALLSNLTNLGSAKPEPISKEERADQFRQAAEDALKQHQQRGRDEEDETWRTRQKEFYRE</sequence>